<dbReference type="AlphaFoldDB" id="A0A0G1WYJ2"/>
<dbReference type="EMBL" id="LCPJ01000019">
    <property type="protein sequence ID" value="KKU95388.1"/>
    <property type="molecule type" value="Genomic_DNA"/>
</dbReference>
<evidence type="ECO:0000313" key="2">
    <source>
        <dbReference type="Proteomes" id="UP000034661"/>
    </source>
</evidence>
<evidence type="ECO:0000313" key="1">
    <source>
        <dbReference type="EMBL" id="KKU95388.1"/>
    </source>
</evidence>
<dbReference type="Proteomes" id="UP000034661">
    <property type="component" value="Unassembled WGS sequence"/>
</dbReference>
<proteinExistence type="predicted"/>
<accession>A0A0G1WYJ2</accession>
<reference evidence="1 2" key="1">
    <citation type="journal article" date="2015" name="Nature">
        <title>rRNA introns, odd ribosomes, and small enigmatic genomes across a large radiation of phyla.</title>
        <authorList>
            <person name="Brown C.T."/>
            <person name="Hug L.A."/>
            <person name="Thomas B.C."/>
            <person name="Sharon I."/>
            <person name="Castelle C.J."/>
            <person name="Singh A."/>
            <person name="Wilkins M.J."/>
            <person name="Williams K.H."/>
            <person name="Banfield J.F."/>
        </authorList>
    </citation>
    <scope>NUCLEOTIDE SEQUENCE [LARGE SCALE GENOMIC DNA]</scope>
</reference>
<protein>
    <submittedName>
        <fullName evidence="1">Uncharacterized protein</fullName>
    </submittedName>
</protein>
<name>A0A0G1WYJ2_9BACT</name>
<gene>
    <name evidence="1" type="ORF">UY27_C0019G0005</name>
</gene>
<organism evidence="1 2">
    <name type="scientific">Candidatus Gottesmanbacteria bacterium GW2011_GWA1_48_13</name>
    <dbReference type="NCBI Taxonomy" id="1618439"/>
    <lineage>
        <taxon>Bacteria</taxon>
        <taxon>Candidatus Gottesmaniibacteriota</taxon>
    </lineage>
</organism>
<sequence>MATEGGDVFNEHSPERPLIFASQIILNAVEKSVISPQDGILIGRLLMTVPTTNLTFTQAEYQQVHNNPEWILKSIALSVYRAKDKQDPAHPNPLSSRTLANSLDDLVSDSEPQAISPGEILKKFIFKRGGEKTAKTILDKHSRVSVEIHRDLAEFNSILNIYYGKRLVREILSRYKIQPGADEELYYPYQTMAELDKALDGLIS</sequence>
<comment type="caution">
    <text evidence="1">The sequence shown here is derived from an EMBL/GenBank/DDBJ whole genome shotgun (WGS) entry which is preliminary data.</text>
</comment>